<evidence type="ECO:0000313" key="1">
    <source>
        <dbReference type="EMBL" id="KAK1116828.1"/>
    </source>
</evidence>
<name>A0AA40KDX6_9HYME</name>
<reference evidence="1" key="1">
    <citation type="submission" date="2021-10" db="EMBL/GenBank/DDBJ databases">
        <title>Melipona bicolor Genome sequencing and assembly.</title>
        <authorList>
            <person name="Araujo N.S."/>
            <person name="Arias M.C."/>
        </authorList>
    </citation>
    <scope>NUCLEOTIDE SEQUENCE</scope>
    <source>
        <strain evidence="1">USP_2M_L1-L4_2017</strain>
        <tissue evidence="1">Whole body</tissue>
    </source>
</reference>
<dbReference type="EMBL" id="JAHYIQ010000061">
    <property type="protein sequence ID" value="KAK1116828.1"/>
    <property type="molecule type" value="Genomic_DNA"/>
</dbReference>
<organism evidence="1 2">
    <name type="scientific">Melipona bicolor</name>
    <dbReference type="NCBI Taxonomy" id="60889"/>
    <lineage>
        <taxon>Eukaryota</taxon>
        <taxon>Metazoa</taxon>
        <taxon>Ecdysozoa</taxon>
        <taxon>Arthropoda</taxon>
        <taxon>Hexapoda</taxon>
        <taxon>Insecta</taxon>
        <taxon>Pterygota</taxon>
        <taxon>Neoptera</taxon>
        <taxon>Endopterygota</taxon>
        <taxon>Hymenoptera</taxon>
        <taxon>Apocrita</taxon>
        <taxon>Aculeata</taxon>
        <taxon>Apoidea</taxon>
        <taxon>Anthophila</taxon>
        <taxon>Apidae</taxon>
        <taxon>Melipona</taxon>
    </lineage>
</organism>
<gene>
    <name evidence="1" type="ORF">K0M31_017992</name>
</gene>
<sequence length="81" mass="9667">MDLTDEPVDNAKPRSYSSRVPFEWLRSKYEDDDKEERSAGEWRKLNEELAIARWIGRFRGSRFSRTARRGNDFARRCPVND</sequence>
<comment type="caution">
    <text evidence="1">The sequence shown here is derived from an EMBL/GenBank/DDBJ whole genome shotgun (WGS) entry which is preliminary data.</text>
</comment>
<dbReference type="Proteomes" id="UP001177670">
    <property type="component" value="Unassembled WGS sequence"/>
</dbReference>
<keyword evidence="2" id="KW-1185">Reference proteome</keyword>
<protein>
    <submittedName>
        <fullName evidence="1">Uncharacterized protein</fullName>
    </submittedName>
</protein>
<proteinExistence type="predicted"/>
<evidence type="ECO:0000313" key="2">
    <source>
        <dbReference type="Proteomes" id="UP001177670"/>
    </source>
</evidence>
<dbReference type="AlphaFoldDB" id="A0AA40KDX6"/>
<accession>A0AA40KDX6</accession>